<dbReference type="RefSeq" id="WP_046138245.1">
    <property type="nucleotide sequence ID" value="NZ_LANJ01000011.1"/>
</dbReference>
<dbReference type="EMBL" id="LANJ01000011">
    <property type="protein sequence ID" value="KKC39528.1"/>
    <property type="molecule type" value="Genomic_DNA"/>
</dbReference>
<feature type="signal peptide" evidence="1">
    <location>
        <begin position="1"/>
        <end position="25"/>
    </location>
</feature>
<protein>
    <submittedName>
        <fullName evidence="2">Uncharacterized protein</fullName>
    </submittedName>
</protein>
<name>A0A0F5QFP9_9HYPH</name>
<evidence type="ECO:0000313" key="3">
    <source>
        <dbReference type="Proteomes" id="UP000033411"/>
    </source>
</evidence>
<proteinExistence type="predicted"/>
<dbReference type="OrthoDB" id="7951117at2"/>
<comment type="caution">
    <text evidence="2">The sequence shown here is derived from an EMBL/GenBank/DDBJ whole genome shotgun (WGS) entry which is preliminary data.</text>
</comment>
<sequence length="102" mass="10507">MRITAFIGAALIALCSLAMAPVAMADPAPDICALEFTQPASLDHALATADLTCAVIAVDAAFYAQITGGDEDEAAGPSRSRLLIALDFAGPRLHFDPGRHLG</sequence>
<evidence type="ECO:0000313" key="2">
    <source>
        <dbReference type="EMBL" id="KKC39528.1"/>
    </source>
</evidence>
<evidence type="ECO:0000256" key="1">
    <source>
        <dbReference type="SAM" id="SignalP"/>
    </source>
</evidence>
<feature type="chain" id="PRO_5002494589" evidence="1">
    <location>
        <begin position="26"/>
        <end position="102"/>
    </location>
</feature>
<reference evidence="2 3" key="1">
    <citation type="submission" date="2015-03" db="EMBL/GenBank/DDBJ databases">
        <authorList>
            <person name="Lepp D."/>
            <person name="Hassan Y.I."/>
            <person name="Li X.-Z."/>
            <person name="Zhou T."/>
        </authorList>
    </citation>
    <scope>NUCLEOTIDE SEQUENCE [LARGE SCALE GENOMIC DNA]</scope>
    <source>
        <strain evidence="2 3">E84</strain>
    </source>
</reference>
<dbReference type="AlphaFoldDB" id="A0A0F5QFP9"/>
<keyword evidence="3" id="KW-1185">Reference proteome</keyword>
<keyword evidence="1" id="KW-0732">Signal</keyword>
<organism evidence="2 3">
    <name type="scientific">Devosia epidermidihirudinis</name>
    <dbReference type="NCBI Taxonomy" id="1293439"/>
    <lineage>
        <taxon>Bacteria</taxon>
        <taxon>Pseudomonadati</taxon>
        <taxon>Pseudomonadota</taxon>
        <taxon>Alphaproteobacteria</taxon>
        <taxon>Hyphomicrobiales</taxon>
        <taxon>Devosiaceae</taxon>
        <taxon>Devosia</taxon>
    </lineage>
</organism>
<dbReference type="PATRIC" id="fig|1293439.3.peg.535"/>
<gene>
    <name evidence="2" type="ORF">WH87_04870</name>
</gene>
<dbReference type="Proteomes" id="UP000033411">
    <property type="component" value="Unassembled WGS sequence"/>
</dbReference>
<accession>A0A0F5QFP9</accession>